<sequence length="188" mass="20540">MDANNQNTALLVMDMQVAVISNYPDYNEITANVAKAMAFARAQDIPVYFVTVGFRPGMPEVSMNNKILAASKQRAANLSMEGLMKIDDAVAPLPGEIIITKRRVSAFTGSDLEVVLRAQGIQHIMLTGVATSGVVLSTLREAADKDYLITVLSNCCTDSDPEVHRVLTEKVFPHQATVITLEEWSNKQ</sequence>
<protein>
    <submittedName>
        <fullName evidence="3">Isochorismatase</fullName>
    </submittedName>
</protein>
<dbReference type="EMBL" id="LVYD01000124">
    <property type="protein sequence ID" value="OQP56886.1"/>
    <property type="molecule type" value="Genomic_DNA"/>
</dbReference>
<dbReference type="Pfam" id="PF00857">
    <property type="entry name" value="Isochorismatase"/>
    <property type="match status" value="1"/>
</dbReference>
<dbReference type="SUPFAM" id="SSF52499">
    <property type="entry name" value="Isochorismatase-like hydrolases"/>
    <property type="match status" value="1"/>
</dbReference>
<accession>A0A1V9FF86</accession>
<dbReference type="RefSeq" id="WP_081155848.1">
    <property type="nucleotide sequence ID" value="NZ_LVYD01000124.1"/>
</dbReference>
<dbReference type="GO" id="GO:0016787">
    <property type="term" value="F:hydrolase activity"/>
    <property type="evidence" value="ECO:0007669"/>
    <property type="project" value="UniProtKB-KW"/>
</dbReference>
<dbReference type="PANTHER" id="PTHR43540">
    <property type="entry name" value="PEROXYUREIDOACRYLATE/UREIDOACRYLATE AMIDOHYDROLASE-RELATED"/>
    <property type="match status" value="1"/>
</dbReference>
<dbReference type="STRING" id="1703345.A3860_09905"/>
<proteinExistence type="predicted"/>
<dbReference type="InterPro" id="IPR000868">
    <property type="entry name" value="Isochorismatase-like_dom"/>
</dbReference>
<organism evidence="3 4">
    <name type="scientific">Niastella vici</name>
    <dbReference type="NCBI Taxonomy" id="1703345"/>
    <lineage>
        <taxon>Bacteria</taxon>
        <taxon>Pseudomonadati</taxon>
        <taxon>Bacteroidota</taxon>
        <taxon>Chitinophagia</taxon>
        <taxon>Chitinophagales</taxon>
        <taxon>Chitinophagaceae</taxon>
        <taxon>Niastella</taxon>
    </lineage>
</organism>
<dbReference type="Proteomes" id="UP000192796">
    <property type="component" value="Unassembled WGS sequence"/>
</dbReference>
<evidence type="ECO:0000313" key="3">
    <source>
        <dbReference type="EMBL" id="OQP56886.1"/>
    </source>
</evidence>
<dbReference type="InterPro" id="IPR050272">
    <property type="entry name" value="Isochorismatase-like_hydrls"/>
</dbReference>
<evidence type="ECO:0000256" key="1">
    <source>
        <dbReference type="ARBA" id="ARBA00022801"/>
    </source>
</evidence>
<dbReference type="AlphaFoldDB" id="A0A1V9FF86"/>
<evidence type="ECO:0000259" key="2">
    <source>
        <dbReference type="Pfam" id="PF00857"/>
    </source>
</evidence>
<comment type="caution">
    <text evidence="3">The sequence shown here is derived from an EMBL/GenBank/DDBJ whole genome shotgun (WGS) entry which is preliminary data.</text>
</comment>
<feature type="domain" description="Isochorismatase-like" evidence="2">
    <location>
        <begin position="8"/>
        <end position="183"/>
    </location>
</feature>
<dbReference type="InterPro" id="IPR036380">
    <property type="entry name" value="Isochorismatase-like_sf"/>
</dbReference>
<reference evidence="3 4" key="1">
    <citation type="submission" date="2016-03" db="EMBL/GenBank/DDBJ databases">
        <title>Niastella vici sp. nov., isolated from farmland soil.</title>
        <authorList>
            <person name="Chen L."/>
            <person name="Wang D."/>
            <person name="Yang S."/>
            <person name="Wang G."/>
        </authorList>
    </citation>
    <scope>NUCLEOTIDE SEQUENCE [LARGE SCALE GENOMIC DNA]</scope>
    <source>
        <strain evidence="3 4">DJ57</strain>
    </source>
</reference>
<dbReference type="OrthoDB" id="9785724at2"/>
<name>A0A1V9FF86_9BACT</name>
<keyword evidence="4" id="KW-1185">Reference proteome</keyword>
<dbReference type="PANTHER" id="PTHR43540:SF1">
    <property type="entry name" value="ISOCHORISMATASE HYDROLASE"/>
    <property type="match status" value="1"/>
</dbReference>
<dbReference type="Gene3D" id="3.40.50.850">
    <property type="entry name" value="Isochorismatase-like"/>
    <property type="match status" value="1"/>
</dbReference>
<evidence type="ECO:0000313" key="4">
    <source>
        <dbReference type="Proteomes" id="UP000192796"/>
    </source>
</evidence>
<keyword evidence="1" id="KW-0378">Hydrolase</keyword>
<dbReference type="CDD" id="cd00431">
    <property type="entry name" value="cysteine_hydrolases"/>
    <property type="match status" value="1"/>
</dbReference>
<gene>
    <name evidence="3" type="ORF">A3860_09905</name>
</gene>